<keyword evidence="5 7" id="KW-0378">Hydrolase</keyword>
<dbReference type="CDD" id="cd17870">
    <property type="entry name" value="GPN1"/>
    <property type="match status" value="1"/>
</dbReference>
<comment type="caution">
    <text evidence="9">The sequence shown here is derived from an EMBL/GenBank/DDBJ whole genome shotgun (WGS) entry which is preliminary data.</text>
</comment>
<evidence type="ECO:0000256" key="7">
    <source>
        <dbReference type="RuleBase" id="RU365059"/>
    </source>
</evidence>
<evidence type="ECO:0000256" key="6">
    <source>
        <dbReference type="ARBA" id="ARBA00023134"/>
    </source>
</evidence>
<dbReference type="FunFam" id="3.40.50.300:FF:000579">
    <property type="entry name" value="GPN-loop GTPase"/>
    <property type="match status" value="1"/>
</dbReference>
<evidence type="ECO:0000256" key="8">
    <source>
        <dbReference type="SAM" id="MobiDB-lite"/>
    </source>
</evidence>
<organism evidence="9 10">
    <name type="scientific">Diaporthe helianthi</name>
    <dbReference type="NCBI Taxonomy" id="158607"/>
    <lineage>
        <taxon>Eukaryota</taxon>
        <taxon>Fungi</taxon>
        <taxon>Dikarya</taxon>
        <taxon>Ascomycota</taxon>
        <taxon>Pezizomycotina</taxon>
        <taxon>Sordariomycetes</taxon>
        <taxon>Sordariomycetidae</taxon>
        <taxon>Diaporthales</taxon>
        <taxon>Diaporthaceae</taxon>
        <taxon>Diaporthe</taxon>
    </lineage>
</organism>
<protein>
    <recommendedName>
        <fullName evidence="7">GPN-loop GTPase</fullName>
        <ecNumber evidence="7">3.6.5.-</ecNumber>
    </recommendedName>
</protein>
<dbReference type="PANTHER" id="PTHR21231">
    <property type="entry name" value="XPA-BINDING PROTEIN 1-RELATED"/>
    <property type="match status" value="1"/>
</dbReference>
<dbReference type="OrthoDB" id="243313at2759"/>
<dbReference type="FunCoup" id="A0A2P5HVF6">
    <property type="interactions" value="845"/>
</dbReference>
<dbReference type="InParanoid" id="A0A2P5HVF6"/>
<sequence length="397" mass="42904">MASASTASTAQPAPENGGQQPVAIVCVGMAGSGKTTFMQRINAHLHGKRDPPYVINLDPAVLNVPFDSNIDIRDSVNYKEVMKQYNLGPNGGILTSLNLFATKVDQILGLLEKRTQLDPANPARKPIHNILVDTPGQIEVFVWSASGTILLESLASSFPTVIAYIIDTPRTSSTSTFMSNMLYACSILYKTKLPMILVFNKTDVKDASFAKEWMTDFEAFQAALQDDENSNVFGGAEGGDGGGSGYMGSLLNSMSLMLEEFYAHLSVVGVSSMTGAGVDDFFEAVAVKAEEFKRDYQPELEKKRKERDEAKRATREKELDKMMKGMSMSGLAKGAPKDGDGDIDAISDQDSEEYDDDVGGAGDGLQARYEAAMDGGDETLSQEASFAKFLAQQQKQG</sequence>
<dbReference type="Gene3D" id="3.40.50.300">
    <property type="entry name" value="P-loop containing nucleotide triphosphate hydrolases"/>
    <property type="match status" value="1"/>
</dbReference>
<keyword evidence="2 7" id="KW-0963">Cytoplasm</keyword>
<dbReference type="Proteomes" id="UP000094444">
    <property type="component" value="Unassembled WGS sequence"/>
</dbReference>
<evidence type="ECO:0000256" key="2">
    <source>
        <dbReference type="ARBA" id="ARBA00022490"/>
    </source>
</evidence>
<dbReference type="GO" id="GO:0005737">
    <property type="term" value="C:cytoplasm"/>
    <property type="evidence" value="ECO:0007669"/>
    <property type="project" value="UniProtKB-SubCell"/>
</dbReference>
<evidence type="ECO:0000313" key="10">
    <source>
        <dbReference type="Proteomes" id="UP000094444"/>
    </source>
</evidence>
<evidence type="ECO:0000256" key="4">
    <source>
        <dbReference type="ARBA" id="ARBA00022741"/>
    </source>
</evidence>
<accession>A0A2P5HVF6</accession>
<dbReference type="InterPro" id="IPR030230">
    <property type="entry name" value="Gpn1/Npa3/XAB1"/>
</dbReference>
<dbReference type="GO" id="GO:0005525">
    <property type="term" value="F:GTP binding"/>
    <property type="evidence" value="ECO:0007669"/>
    <property type="project" value="UniProtKB-KW"/>
</dbReference>
<dbReference type="STRING" id="158607.A0A2P5HVF6"/>
<dbReference type="InterPro" id="IPR027417">
    <property type="entry name" value="P-loop_NTPase"/>
</dbReference>
<dbReference type="PANTHER" id="PTHR21231:SF8">
    <property type="entry name" value="GPN-LOOP GTPASE 1"/>
    <property type="match status" value="1"/>
</dbReference>
<dbReference type="Pfam" id="PF03029">
    <property type="entry name" value="ATP_bind_1"/>
    <property type="match status" value="1"/>
</dbReference>
<dbReference type="GO" id="GO:0003924">
    <property type="term" value="F:GTPase activity"/>
    <property type="evidence" value="ECO:0007669"/>
    <property type="project" value="InterPro"/>
</dbReference>
<keyword evidence="10" id="KW-1185">Reference proteome</keyword>
<evidence type="ECO:0000256" key="5">
    <source>
        <dbReference type="ARBA" id="ARBA00022801"/>
    </source>
</evidence>
<keyword evidence="4 7" id="KW-0547">Nucleotide-binding</keyword>
<gene>
    <name evidence="9" type="ORF">DHEL01_v207383</name>
</gene>
<evidence type="ECO:0000313" key="9">
    <source>
        <dbReference type="EMBL" id="POS74224.1"/>
    </source>
</evidence>
<feature type="compositionally biased region" description="Acidic residues" evidence="8">
    <location>
        <begin position="341"/>
        <end position="358"/>
    </location>
</feature>
<comment type="subcellular location">
    <subcellularLocation>
        <location evidence="7">Cytoplasm</location>
    </subcellularLocation>
    <subcellularLocation>
        <location evidence="7">Nucleus</location>
    </subcellularLocation>
</comment>
<name>A0A2P5HVF6_DIAHE</name>
<keyword evidence="6 7" id="KW-0342">GTP-binding</keyword>
<comment type="similarity">
    <text evidence="1 7">Belongs to the GPN-loop GTPase family.</text>
</comment>
<dbReference type="AlphaFoldDB" id="A0A2P5HVF6"/>
<keyword evidence="3" id="KW-0597">Phosphoprotein</keyword>
<feature type="compositionally biased region" description="Basic and acidic residues" evidence="8">
    <location>
        <begin position="300"/>
        <end position="323"/>
    </location>
</feature>
<evidence type="ECO:0000256" key="1">
    <source>
        <dbReference type="ARBA" id="ARBA00005290"/>
    </source>
</evidence>
<dbReference type="EC" id="3.6.5.-" evidence="7"/>
<evidence type="ECO:0000256" key="3">
    <source>
        <dbReference type="ARBA" id="ARBA00022553"/>
    </source>
</evidence>
<dbReference type="SUPFAM" id="SSF52540">
    <property type="entry name" value="P-loop containing nucleoside triphosphate hydrolases"/>
    <property type="match status" value="1"/>
</dbReference>
<comment type="subunit">
    <text evidence="7">Binds to RNA polymerase II.</text>
</comment>
<dbReference type="EMBL" id="MAVT02000663">
    <property type="protein sequence ID" value="POS74224.1"/>
    <property type="molecule type" value="Genomic_DNA"/>
</dbReference>
<comment type="function">
    <text evidence="7">Small GTPase required for proper nuclear import of RNA polymerase II (RNAPII). May act at an RNAP assembly step prior to nuclear import.</text>
</comment>
<dbReference type="InterPro" id="IPR004130">
    <property type="entry name" value="Gpn"/>
</dbReference>
<proteinExistence type="inferred from homology"/>
<feature type="region of interest" description="Disordered" evidence="8">
    <location>
        <begin position="300"/>
        <end position="378"/>
    </location>
</feature>
<reference evidence="9" key="1">
    <citation type="submission" date="2017-09" db="EMBL/GenBank/DDBJ databases">
        <title>Polyketide synthases of a Diaporthe helianthi virulent isolate.</title>
        <authorList>
            <person name="Baroncelli R."/>
        </authorList>
    </citation>
    <scope>NUCLEOTIDE SEQUENCE [LARGE SCALE GENOMIC DNA]</scope>
    <source>
        <strain evidence="9">7/96</strain>
    </source>
</reference>
<dbReference type="GO" id="GO:0005634">
    <property type="term" value="C:nucleus"/>
    <property type="evidence" value="ECO:0007669"/>
    <property type="project" value="UniProtKB-SubCell"/>
</dbReference>